<protein>
    <submittedName>
        <fullName evidence="1">Uncharacterized protein</fullName>
    </submittedName>
</protein>
<dbReference type="Proteomes" id="UP000605427">
    <property type="component" value="Unassembled WGS sequence"/>
</dbReference>
<gene>
    <name evidence="1" type="ORF">GCM10007362_26830</name>
</gene>
<evidence type="ECO:0000313" key="2">
    <source>
        <dbReference type="Proteomes" id="UP000605427"/>
    </source>
</evidence>
<organism evidence="1 2">
    <name type="scientific">Saccharibacillus endophyticus</name>
    <dbReference type="NCBI Taxonomy" id="2060666"/>
    <lineage>
        <taxon>Bacteria</taxon>
        <taxon>Bacillati</taxon>
        <taxon>Bacillota</taxon>
        <taxon>Bacilli</taxon>
        <taxon>Bacillales</taxon>
        <taxon>Paenibacillaceae</taxon>
        <taxon>Saccharibacillus</taxon>
    </lineage>
</organism>
<evidence type="ECO:0000313" key="1">
    <source>
        <dbReference type="EMBL" id="GGH79677.1"/>
    </source>
</evidence>
<comment type="caution">
    <text evidence="1">The sequence shown here is derived from an EMBL/GenBank/DDBJ whole genome shotgun (WGS) entry which is preliminary data.</text>
</comment>
<proteinExistence type="predicted"/>
<dbReference type="EMBL" id="BMDD01000003">
    <property type="protein sequence ID" value="GGH79677.1"/>
    <property type="molecule type" value="Genomic_DNA"/>
</dbReference>
<accession>A0ABQ1ZUH8</accession>
<sequence length="93" mass="11841">MFDNDEVEAWELEQFNKYLDAQIRYKRDFDPRIKRLNEFRNHRRTKYFYNHEVKSIRKLTQRRFRMKFKNNIGNEVYFKPVPHDYRTNGWLSF</sequence>
<name>A0ABQ1ZUH8_9BACL</name>
<reference evidence="2" key="1">
    <citation type="journal article" date="2019" name="Int. J. Syst. Evol. Microbiol.">
        <title>The Global Catalogue of Microorganisms (GCM) 10K type strain sequencing project: providing services to taxonomists for standard genome sequencing and annotation.</title>
        <authorList>
            <consortium name="The Broad Institute Genomics Platform"/>
            <consortium name="The Broad Institute Genome Sequencing Center for Infectious Disease"/>
            <person name="Wu L."/>
            <person name="Ma J."/>
        </authorList>
    </citation>
    <scope>NUCLEOTIDE SEQUENCE [LARGE SCALE GENOMIC DNA]</scope>
    <source>
        <strain evidence="2">CCM 8702</strain>
    </source>
</reference>
<keyword evidence="2" id="KW-1185">Reference proteome</keyword>